<keyword evidence="11" id="KW-1185">Reference proteome</keyword>
<dbReference type="Gene3D" id="3.50.50.60">
    <property type="entry name" value="FAD/NAD(P)-binding domain"/>
    <property type="match status" value="1"/>
</dbReference>
<dbReference type="PANTHER" id="PTHR43400:SF7">
    <property type="entry name" value="FAD-DEPENDENT OXIDOREDUCTASE 2 FAD BINDING DOMAIN-CONTAINING PROTEIN"/>
    <property type="match status" value="1"/>
</dbReference>
<dbReference type="NCBIfam" id="TIGR01813">
    <property type="entry name" value="flavo_cyto_c"/>
    <property type="match status" value="1"/>
</dbReference>
<dbReference type="PANTHER" id="PTHR43400">
    <property type="entry name" value="FUMARATE REDUCTASE"/>
    <property type="match status" value="1"/>
</dbReference>
<comment type="catalytic activity">
    <reaction evidence="7 8">
        <text>dihydrourocanate + A = urocanate + AH2</text>
        <dbReference type="Rhea" id="RHEA:36059"/>
        <dbReference type="ChEBI" id="CHEBI:13193"/>
        <dbReference type="ChEBI" id="CHEBI:17499"/>
        <dbReference type="ChEBI" id="CHEBI:27247"/>
        <dbReference type="ChEBI" id="CHEBI:72991"/>
        <dbReference type="EC" id="1.3.99.33"/>
    </reaction>
</comment>
<comment type="cofactor">
    <cofactor evidence="8">
        <name>FMN</name>
        <dbReference type="ChEBI" id="CHEBI:58210"/>
    </cofactor>
    <text evidence="8">Binds 1 or 2 FMN covalently per subunit.</text>
</comment>
<organism evidence="10 11">
    <name type="scientific">Anoxynatronum buryatiense</name>
    <dbReference type="NCBI Taxonomy" id="489973"/>
    <lineage>
        <taxon>Bacteria</taxon>
        <taxon>Bacillati</taxon>
        <taxon>Bacillota</taxon>
        <taxon>Clostridia</taxon>
        <taxon>Eubacteriales</taxon>
        <taxon>Clostridiaceae</taxon>
        <taxon>Anoxynatronum</taxon>
    </lineage>
</organism>
<comment type="caution">
    <text evidence="10">The sequence shown here is derived from an EMBL/GenBank/DDBJ whole genome shotgun (WGS) entry which is preliminary data.</text>
</comment>
<proteinExistence type="inferred from homology"/>
<dbReference type="InterPro" id="IPR027477">
    <property type="entry name" value="Succ_DH/fumarate_Rdtase_cat_sf"/>
</dbReference>
<dbReference type="AlphaFoldDB" id="A0AA45WWY0"/>
<evidence type="ECO:0000256" key="7">
    <source>
        <dbReference type="ARBA" id="ARBA00049922"/>
    </source>
</evidence>
<evidence type="ECO:0000256" key="4">
    <source>
        <dbReference type="ARBA" id="ARBA00022630"/>
    </source>
</evidence>
<dbReference type="PROSITE" id="PS51257">
    <property type="entry name" value="PROKAR_LIPOPROTEIN"/>
    <property type="match status" value="1"/>
</dbReference>
<dbReference type="PRINTS" id="PR00368">
    <property type="entry name" value="FADPNR"/>
</dbReference>
<reference evidence="10" key="1">
    <citation type="submission" date="2017-05" db="EMBL/GenBank/DDBJ databases">
        <authorList>
            <person name="Varghese N."/>
            <person name="Submissions S."/>
        </authorList>
    </citation>
    <scope>NUCLEOTIDE SEQUENCE</scope>
    <source>
        <strain evidence="10">Su22</strain>
    </source>
</reference>
<dbReference type="InterPro" id="IPR003953">
    <property type="entry name" value="FAD-dep_OxRdtase_2_FAD-bd"/>
</dbReference>
<keyword evidence="5 8" id="KW-0274">FAD</keyword>
<keyword evidence="8" id="KW-0732">Signal</keyword>
<dbReference type="RefSeq" id="WP_283409761.1">
    <property type="nucleotide sequence ID" value="NZ_FXUF01000009.1"/>
</dbReference>
<comment type="cofactor">
    <cofactor evidence="8">
        <name>FAD</name>
        <dbReference type="ChEBI" id="CHEBI:57692"/>
    </cofactor>
    <text evidence="8">Binds 1 FAD per subunit.</text>
</comment>
<dbReference type="SUPFAM" id="SSF51905">
    <property type="entry name" value="FAD/NAD(P)-binding domain"/>
    <property type="match status" value="1"/>
</dbReference>
<evidence type="ECO:0000256" key="1">
    <source>
        <dbReference type="ARBA" id="ARBA00008040"/>
    </source>
</evidence>
<comment type="similarity">
    <text evidence="1 8">Belongs to the FAD-dependent oxidoreductase 2 family. FRD/SDH subfamily.</text>
</comment>
<dbReference type="Gene3D" id="3.90.1010.20">
    <property type="match status" value="1"/>
</dbReference>
<evidence type="ECO:0000256" key="3">
    <source>
        <dbReference type="ARBA" id="ARBA00015872"/>
    </source>
</evidence>
<dbReference type="SUPFAM" id="SSF56425">
    <property type="entry name" value="Succinate dehydrogenase/fumarate reductase flavoprotein, catalytic domain"/>
    <property type="match status" value="1"/>
</dbReference>
<dbReference type="EMBL" id="FXUF01000009">
    <property type="protein sequence ID" value="SMP61854.1"/>
    <property type="molecule type" value="Genomic_DNA"/>
</dbReference>
<dbReference type="InterPro" id="IPR007329">
    <property type="entry name" value="FMN-bd"/>
</dbReference>
<evidence type="ECO:0000313" key="10">
    <source>
        <dbReference type="EMBL" id="SMP61854.1"/>
    </source>
</evidence>
<dbReference type="Proteomes" id="UP001158066">
    <property type="component" value="Unassembled WGS sequence"/>
</dbReference>
<dbReference type="GO" id="GO:0033765">
    <property type="term" value="F:steroid dehydrogenase activity, acting on the CH-CH group of donors"/>
    <property type="evidence" value="ECO:0007669"/>
    <property type="project" value="UniProtKB-ARBA"/>
</dbReference>
<accession>A0AA45WWY0</accession>
<feature type="chain" id="PRO_5041481725" description="Urocanate reductase" evidence="8">
    <location>
        <begin position="25"/>
        <end position="608"/>
    </location>
</feature>
<dbReference type="GO" id="GO:0010181">
    <property type="term" value="F:FMN binding"/>
    <property type="evidence" value="ECO:0007669"/>
    <property type="project" value="InterPro"/>
</dbReference>
<keyword evidence="4 8" id="KW-0285">Flavoprotein</keyword>
<dbReference type="SMART" id="SM00900">
    <property type="entry name" value="FMN_bind"/>
    <property type="match status" value="1"/>
</dbReference>
<dbReference type="EC" id="1.3.99.33" evidence="2 8"/>
<evidence type="ECO:0000313" key="11">
    <source>
        <dbReference type="Proteomes" id="UP001158066"/>
    </source>
</evidence>
<dbReference type="Pfam" id="PF04205">
    <property type="entry name" value="FMN_bind"/>
    <property type="match status" value="1"/>
</dbReference>
<dbReference type="GO" id="GO:0016020">
    <property type="term" value="C:membrane"/>
    <property type="evidence" value="ECO:0007669"/>
    <property type="project" value="InterPro"/>
</dbReference>
<dbReference type="Pfam" id="PF00890">
    <property type="entry name" value="FAD_binding_2"/>
    <property type="match status" value="1"/>
</dbReference>
<keyword evidence="6 8" id="KW-0560">Oxidoreductase</keyword>
<evidence type="ECO:0000256" key="8">
    <source>
        <dbReference type="RuleBase" id="RU366062"/>
    </source>
</evidence>
<protein>
    <recommendedName>
        <fullName evidence="3 8">Urocanate reductase</fullName>
        <ecNumber evidence="2 8">1.3.99.33</ecNumber>
    </recommendedName>
</protein>
<evidence type="ECO:0000256" key="2">
    <source>
        <dbReference type="ARBA" id="ARBA00013137"/>
    </source>
</evidence>
<name>A0AA45WWY0_9CLOT</name>
<dbReference type="InterPro" id="IPR050315">
    <property type="entry name" value="FAD-oxidoreductase_2"/>
</dbReference>
<dbReference type="InterPro" id="IPR010960">
    <property type="entry name" value="Flavocytochrome_c"/>
</dbReference>
<evidence type="ECO:0000259" key="9">
    <source>
        <dbReference type="SMART" id="SM00900"/>
    </source>
</evidence>
<dbReference type="InterPro" id="IPR036188">
    <property type="entry name" value="FAD/NAD-bd_sf"/>
</dbReference>
<sequence length="608" mass="63649">MNRLTHLKKGLALLLALIMVLGLAACQPTATEAPEAPVDESADALFQAGTYTATVDGHNGDLTVEVTVTADEIVSIETTDHKESAGITDLVFERIPAAILSQQNLAVDAVSGATVTSDALIAAIINALEQAGADIAALQSGAGSAAAAGEAISYDADVVVIGGGGAGLAAAVTAHQNGASVIIIEKMPRLGGNTILSGGAFNAVDPGRQVPQGIEDSIDKHFQQTFDGGDQVGNPELVRVLVENAYPAIEWLESLGMKFNDEVFTVLGGLWPRAHKPSTPLGTGFIDTYSNYINANDGIEVLLDTEATELIVENGRVTGVIAKHFNDDVTLNASKGVVMASGGFGVNSEMRDRFNEDWPALTNLKSTNHPGATGDGLVMAEAIGASLIGMHNIQLLPLGDPNSGSLSGNIEHGVENRIFVNKEGNRFVDEGARRDVMTLALMEQTDAYLYIVLDSSDYPDPDTTTNNFNETINELIDQGRAFKGDTLEELAAAINVDPANLVQAVESFNEAVENGGPDEFGRTLFARKIEQAPFYAGPRVPTVHHTMGGIEINTLAQVLDTDGNVIPGFYAAGEVTGGIHGANRLGGNALADIAVFGRIAGENIANEQ</sequence>
<feature type="domain" description="FMN-binding" evidence="9">
    <location>
        <begin position="57"/>
        <end position="131"/>
    </location>
</feature>
<dbReference type="Gene3D" id="3.90.700.10">
    <property type="entry name" value="Succinate dehydrogenase/fumarate reductase flavoprotein, catalytic domain"/>
    <property type="match status" value="1"/>
</dbReference>
<gene>
    <name evidence="10" type="ORF">SAMN06296020_109108</name>
</gene>
<evidence type="ECO:0000256" key="6">
    <source>
        <dbReference type="ARBA" id="ARBA00023002"/>
    </source>
</evidence>
<feature type="signal peptide" evidence="8">
    <location>
        <begin position="1"/>
        <end position="24"/>
    </location>
</feature>
<evidence type="ECO:0000256" key="5">
    <source>
        <dbReference type="ARBA" id="ARBA00022827"/>
    </source>
</evidence>